<keyword evidence="1" id="KW-0472">Membrane</keyword>
<keyword evidence="1" id="KW-1133">Transmembrane helix</keyword>
<keyword evidence="3" id="KW-1185">Reference proteome</keyword>
<proteinExistence type="predicted"/>
<evidence type="ECO:0000256" key="1">
    <source>
        <dbReference type="SAM" id="Phobius"/>
    </source>
</evidence>
<dbReference type="Proteomes" id="UP000433652">
    <property type="component" value="Unassembled WGS sequence"/>
</dbReference>
<gene>
    <name evidence="2" type="ORF">GRI89_09700</name>
</gene>
<dbReference type="AlphaFoldDB" id="A0A6I4SVB4"/>
<dbReference type="OrthoDB" id="8478645at2"/>
<feature type="transmembrane region" description="Helical" evidence="1">
    <location>
        <begin position="61"/>
        <end position="82"/>
    </location>
</feature>
<evidence type="ECO:0000313" key="3">
    <source>
        <dbReference type="Proteomes" id="UP000433652"/>
    </source>
</evidence>
<evidence type="ECO:0000313" key="2">
    <source>
        <dbReference type="EMBL" id="MXO59813.1"/>
    </source>
</evidence>
<organism evidence="2 3">
    <name type="scientific">Croceibacterium salegens</name>
    <dbReference type="NCBI Taxonomy" id="1737568"/>
    <lineage>
        <taxon>Bacteria</taxon>
        <taxon>Pseudomonadati</taxon>
        <taxon>Pseudomonadota</taxon>
        <taxon>Alphaproteobacteria</taxon>
        <taxon>Sphingomonadales</taxon>
        <taxon>Erythrobacteraceae</taxon>
        <taxon>Croceibacterium</taxon>
    </lineage>
</organism>
<accession>A0A6I4SVB4</accession>
<dbReference type="EMBL" id="WTYM01000040">
    <property type="protein sequence ID" value="MXO59813.1"/>
    <property type="molecule type" value="Genomic_DNA"/>
</dbReference>
<reference evidence="2 3" key="1">
    <citation type="submission" date="2019-12" db="EMBL/GenBank/DDBJ databases">
        <title>Genomic-based taxomic classification of the family Erythrobacteraceae.</title>
        <authorList>
            <person name="Xu L."/>
        </authorList>
    </citation>
    <scope>NUCLEOTIDE SEQUENCE [LARGE SCALE GENOMIC DNA]</scope>
    <source>
        <strain evidence="2 3">MCCC 1K01500</strain>
    </source>
</reference>
<name>A0A6I4SVB4_9SPHN</name>
<sequence length="209" mass="23120">MHDWEAVRQDASIQFAPLKQPEPEPTPQWLKDLYEWLGDLFAPVGRALGGLFHAIGLTGPAWPWIGAALLIAFVAWASWNWWPRDNRSVKSAAGDESSWTPDREAALGLLEDADRLASEGRYGEAAHLLLQRSVRHIGELRPDALRPSFTAREIAALPVLSEAARTAFTAIAERVERSLFALRPLDSGDWHAAREAYAYFALGPGERGA</sequence>
<evidence type="ECO:0008006" key="4">
    <source>
        <dbReference type="Google" id="ProtNLM"/>
    </source>
</evidence>
<comment type="caution">
    <text evidence="2">The sequence shown here is derived from an EMBL/GenBank/DDBJ whole genome shotgun (WGS) entry which is preliminary data.</text>
</comment>
<keyword evidence="1" id="KW-0812">Transmembrane</keyword>
<protein>
    <recommendedName>
        <fullName evidence="4">DUF4129 domain-containing protein</fullName>
    </recommendedName>
</protein>